<protein>
    <submittedName>
        <fullName evidence="1">Uncharacterized protein</fullName>
    </submittedName>
</protein>
<proteinExistence type="predicted"/>
<dbReference type="EMBL" id="JAUKUA010000003">
    <property type="protein sequence ID" value="KAK0719915.1"/>
    <property type="molecule type" value="Genomic_DNA"/>
</dbReference>
<evidence type="ECO:0000313" key="2">
    <source>
        <dbReference type="Proteomes" id="UP001172102"/>
    </source>
</evidence>
<accession>A0AA40DY49</accession>
<name>A0AA40DY49_9PEZI</name>
<sequence>MTQDFHLGRLLCQDLSPKKSNCHQSFWVGKLLYSRPASKTKSHPSTPRNLHSHPERRAYFHNQSQSQHNHNSRPPSSGIYECHDHETQIIPKHTQYNMLPSPPSKKFICECDNVMKLCSSSASASLFASLVPYFPAAVTCIVCFPAFSVVFLCPAASPSNARTSPTLGIRNHTHGAQQRKRQLPSIISPFSAPHDLDIQSLLRLVAVAARVPIPRRAVAVGKGRGPATDAAAAAVGRLVAVCSPEG</sequence>
<dbReference type="Proteomes" id="UP001172102">
    <property type="component" value="Unassembled WGS sequence"/>
</dbReference>
<dbReference type="AlphaFoldDB" id="A0AA40DY49"/>
<keyword evidence="2" id="KW-1185">Reference proteome</keyword>
<evidence type="ECO:0000313" key="1">
    <source>
        <dbReference type="EMBL" id="KAK0719915.1"/>
    </source>
</evidence>
<reference evidence="1" key="1">
    <citation type="submission" date="2023-06" db="EMBL/GenBank/DDBJ databases">
        <title>Genome-scale phylogeny and comparative genomics of the fungal order Sordariales.</title>
        <authorList>
            <consortium name="Lawrence Berkeley National Laboratory"/>
            <person name="Hensen N."/>
            <person name="Bonometti L."/>
            <person name="Westerberg I."/>
            <person name="Brannstrom I.O."/>
            <person name="Guillou S."/>
            <person name="Cros-Aarteil S."/>
            <person name="Calhoun S."/>
            <person name="Haridas S."/>
            <person name="Kuo A."/>
            <person name="Mondo S."/>
            <person name="Pangilinan J."/>
            <person name="Riley R."/>
            <person name="Labutti K."/>
            <person name="Andreopoulos B."/>
            <person name="Lipzen A."/>
            <person name="Chen C."/>
            <person name="Yanf M."/>
            <person name="Daum C."/>
            <person name="Ng V."/>
            <person name="Clum A."/>
            <person name="Steindorff A."/>
            <person name="Ohm R."/>
            <person name="Martin F."/>
            <person name="Silar P."/>
            <person name="Natvig D."/>
            <person name="Lalanne C."/>
            <person name="Gautier V."/>
            <person name="Ament-Velasquez S.L."/>
            <person name="Kruys A."/>
            <person name="Hutchinson M.I."/>
            <person name="Powell A.J."/>
            <person name="Barry K."/>
            <person name="Miller A.N."/>
            <person name="Grigoriev I.V."/>
            <person name="Debuchy R."/>
            <person name="Gladieux P."/>
            <person name="Thoren M.H."/>
            <person name="Johannesson H."/>
        </authorList>
    </citation>
    <scope>NUCLEOTIDE SEQUENCE</scope>
    <source>
        <strain evidence="1">SMH4607-1</strain>
    </source>
</reference>
<organism evidence="1 2">
    <name type="scientific">Lasiosphaeris hirsuta</name>
    <dbReference type="NCBI Taxonomy" id="260670"/>
    <lineage>
        <taxon>Eukaryota</taxon>
        <taxon>Fungi</taxon>
        <taxon>Dikarya</taxon>
        <taxon>Ascomycota</taxon>
        <taxon>Pezizomycotina</taxon>
        <taxon>Sordariomycetes</taxon>
        <taxon>Sordariomycetidae</taxon>
        <taxon>Sordariales</taxon>
        <taxon>Lasiosphaeriaceae</taxon>
        <taxon>Lasiosphaeris</taxon>
    </lineage>
</organism>
<comment type="caution">
    <text evidence="1">The sequence shown here is derived from an EMBL/GenBank/DDBJ whole genome shotgun (WGS) entry which is preliminary data.</text>
</comment>
<gene>
    <name evidence="1" type="ORF">B0H67DRAFT_169921</name>
</gene>